<dbReference type="InterPro" id="IPR036052">
    <property type="entry name" value="TrpB-like_PALP_sf"/>
</dbReference>
<dbReference type="InterPro" id="IPR001926">
    <property type="entry name" value="TrpB-like_PALP"/>
</dbReference>
<evidence type="ECO:0000256" key="5">
    <source>
        <dbReference type="PIRSR" id="PIRSR006278-2"/>
    </source>
</evidence>
<dbReference type="Pfam" id="PF00291">
    <property type="entry name" value="PALP"/>
    <property type="match status" value="1"/>
</dbReference>
<comment type="cofactor">
    <cofactor evidence="1">
        <name>pyridoxal 5'-phosphate</name>
        <dbReference type="ChEBI" id="CHEBI:597326"/>
    </cofactor>
</comment>
<dbReference type="KEGG" id="tvd:SG34_014005"/>
<dbReference type="InterPro" id="IPR005966">
    <property type="entry name" value="D-Cys_desShydrase"/>
</dbReference>
<dbReference type="Proteomes" id="UP000032352">
    <property type="component" value="Chromosome"/>
</dbReference>
<evidence type="ECO:0000256" key="1">
    <source>
        <dbReference type="ARBA" id="ARBA00001933"/>
    </source>
</evidence>
<sequence length="334" mass="36020">MDYQQFSKISLGFFPTPLVKLSRLSQALGCEIWMKRDDMTGLAFGGNKTRKLEYILGDALAKGCDTIITAGAAQSNHCRQTAAAAAQLNLDCHLILGGEQPEITQGNLLLDNLLGCHIHWAGENRKGEDIPALYQSLQAKGKKPYIVPYGGSNELGALAFVDAVKELAEQSRGLVFSRLIFASSSGGTHAGLWLGKQLFNLGFELVGINIDKDESGQVPFADHILELGKQTAKLIGSKESFSHEALLLNPDYQGEGYGIVGTQENEAIAMTAQLEGILLDPVYTGRAMAGLIDMIRTGAIPQGERVLFWHTGGAPSLFAYADKLDIGQGKNQRL</sequence>
<evidence type="ECO:0000313" key="7">
    <source>
        <dbReference type="EMBL" id="WDE07895.1"/>
    </source>
</evidence>
<keyword evidence="3 5" id="KW-0663">Pyridoxal phosphate</keyword>
<reference evidence="7 8" key="1">
    <citation type="journal article" date="2015" name="Genome Announc.">
        <title>Draft Genome Sequences of Marine Isolates of Thalassomonas viridans and Thalassomonas actiniarum.</title>
        <authorList>
            <person name="Olonade I."/>
            <person name="van Zyl L.J."/>
            <person name="Trindade M."/>
        </authorList>
    </citation>
    <scope>NUCLEOTIDE SEQUENCE [LARGE SCALE GENOMIC DNA]</scope>
    <source>
        <strain evidence="7 8">XOM25</strain>
    </source>
</reference>
<feature type="domain" description="Tryptophan synthase beta chain-like PALP" evidence="6">
    <location>
        <begin position="9"/>
        <end position="312"/>
    </location>
</feature>
<evidence type="ECO:0000256" key="2">
    <source>
        <dbReference type="ARBA" id="ARBA00008639"/>
    </source>
</evidence>
<dbReference type="SUPFAM" id="SSF53686">
    <property type="entry name" value="Tryptophan synthase beta subunit-like PLP-dependent enzymes"/>
    <property type="match status" value="1"/>
</dbReference>
<keyword evidence="8" id="KW-1185">Reference proteome</keyword>
<evidence type="ECO:0000256" key="3">
    <source>
        <dbReference type="ARBA" id="ARBA00022898"/>
    </source>
</evidence>
<dbReference type="Gene3D" id="3.40.50.1100">
    <property type="match status" value="2"/>
</dbReference>
<organism evidence="7 8">
    <name type="scientific">Thalassomonas viridans</name>
    <dbReference type="NCBI Taxonomy" id="137584"/>
    <lineage>
        <taxon>Bacteria</taxon>
        <taxon>Pseudomonadati</taxon>
        <taxon>Pseudomonadota</taxon>
        <taxon>Gammaproteobacteria</taxon>
        <taxon>Alteromonadales</taxon>
        <taxon>Colwelliaceae</taxon>
        <taxon>Thalassomonas</taxon>
    </lineage>
</organism>
<accession>A0AAE9Z896</accession>
<name>A0AAE9Z896_9GAMM</name>
<comment type="similarity">
    <text evidence="2">Belongs to the ACC deaminase/D-cysteine desulfhydrase family.</text>
</comment>
<dbReference type="GO" id="GO:0019148">
    <property type="term" value="F:D-cysteine desulfhydrase activity"/>
    <property type="evidence" value="ECO:0007669"/>
    <property type="project" value="TreeGrafter"/>
</dbReference>
<proteinExistence type="inferred from homology"/>
<evidence type="ECO:0000313" key="8">
    <source>
        <dbReference type="Proteomes" id="UP000032352"/>
    </source>
</evidence>
<evidence type="ECO:0000256" key="4">
    <source>
        <dbReference type="PIRSR" id="PIRSR006278-1"/>
    </source>
</evidence>
<dbReference type="PIRSF" id="PIRSF006278">
    <property type="entry name" value="ACCD_DCysDesulf"/>
    <property type="match status" value="1"/>
</dbReference>
<protein>
    <submittedName>
        <fullName evidence="7">D-cysteine desulfhydrase family protein</fullName>
    </submittedName>
</protein>
<dbReference type="PANTHER" id="PTHR43780">
    <property type="entry name" value="1-AMINOCYCLOPROPANE-1-CARBOXYLATE DEAMINASE-RELATED"/>
    <property type="match status" value="1"/>
</dbReference>
<dbReference type="EMBL" id="CP059733">
    <property type="protein sequence ID" value="WDE07895.1"/>
    <property type="molecule type" value="Genomic_DNA"/>
</dbReference>
<feature type="active site" description="Nucleophile" evidence="4">
    <location>
        <position position="75"/>
    </location>
</feature>
<dbReference type="NCBIfam" id="TIGR01275">
    <property type="entry name" value="ACC_deam_rel"/>
    <property type="match status" value="1"/>
</dbReference>
<feature type="modified residue" description="N6-(pyridoxal phosphate)lysine" evidence="5">
    <location>
        <position position="48"/>
    </location>
</feature>
<evidence type="ECO:0000259" key="6">
    <source>
        <dbReference type="Pfam" id="PF00291"/>
    </source>
</evidence>
<dbReference type="RefSeq" id="WP_044838157.1">
    <property type="nucleotide sequence ID" value="NZ_CP059733.1"/>
</dbReference>
<dbReference type="PANTHER" id="PTHR43780:SF2">
    <property type="entry name" value="1-AMINOCYCLOPROPANE-1-CARBOXYLATE DEAMINASE-RELATED"/>
    <property type="match status" value="1"/>
</dbReference>
<dbReference type="AlphaFoldDB" id="A0AAE9Z896"/>
<gene>
    <name evidence="7" type="ORF">SG34_014005</name>
</gene>
<reference evidence="7 8" key="2">
    <citation type="journal article" date="2022" name="Mar. Drugs">
        <title>Bioassay-Guided Fractionation Leads to the Detection of Cholic Acid Generated by the Rare Thalassomonas sp.</title>
        <authorList>
            <person name="Pheiffer F."/>
            <person name="Schneider Y.K."/>
            <person name="Hansen E.H."/>
            <person name="Andersen J.H."/>
            <person name="Isaksson J."/>
            <person name="Busche T."/>
            <person name="R C."/>
            <person name="Kalinowski J."/>
            <person name="Zyl L.V."/>
            <person name="Trindade M."/>
        </authorList>
    </citation>
    <scope>NUCLEOTIDE SEQUENCE [LARGE SCALE GENOMIC DNA]</scope>
    <source>
        <strain evidence="7 8">XOM25</strain>
    </source>
</reference>
<dbReference type="InterPro" id="IPR027278">
    <property type="entry name" value="ACCD_DCysDesulf"/>
</dbReference>